<comment type="caution">
    <text evidence="2">The sequence shown here is derived from an EMBL/GenBank/DDBJ whole genome shotgun (WGS) entry which is preliminary data.</text>
</comment>
<protein>
    <submittedName>
        <fullName evidence="2">DUF3500 domain-containing protein</fullName>
    </submittedName>
</protein>
<reference evidence="2 3" key="1">
    <citation type="submission" date="2019-11" db="EMBL/GenBank/DDBJ databases">
        <title>Draft genome of Amycolatopsis RM579.</title>
        <authorList>
            <person name="Duangmal K."/>
            <person name="Mingma R."/>
        </authorList>
    </citation>
    <scope>NUCLEOTIDE SEQUENCE [LARGE SCALE GENOMIC DNA]</scope>
    <source>
        <strain evidence="2 3">RM579</strain>
    </source>
</reference>
<dbReference type="EMBL" id="WMBA01000004">
    <property type="protein sequence ID" value="MTD53216.1"/>
    <property type="molecule type" value="Genomic_DNA"/>
</dbReference>
<dbReference type="RefSeq" id="WP_154755461.1">
    <property type="nucleotide sequence ID" value="NZ_WMBA01000004.1"/>
</dbReference>
<feature type="region of interest" description="Disordered" evidence="1">
    <location>
        <begin position="1"/>
        <end position="27"/>
    </location>
</feature>
<dbReference type="Proteomes" id="UP000440096">
    <property type="component" value="Unassembled WGS sequence"/>
</dbReference>
<dbReference type="InterPro" id="IPR021889">
    <property type="entry name" value="DUF3500"/>
</dbReference>
<dbReference type="PANTHER" id="PTHR37489">
    <property type="entry name" value="DUF3500 DOMAIN-CONTAINING PROTEIN"/>
    <property type="match status" value="1"/>
</dbReference>
<evidence type="ECO:0000256" key="1">
    <source>
        <dbReference type="SAM" id="MobiDB-lite"/>
    </source>
</evidence>
<dbReference type="AlphaFoldDB" id="A0A6N7Z318"/>
<proteinExistence type="predicted"/>
<evidence type="ECO:0000313" key="3">
    <source>
        <dbReference type="Proteomes" id="UP000440096"/>
    </source>
</evidence>
<dbReference type="Pfam" id="PF12006">
    <property type="entry name" value="DUF3500"/>
    <property type="match status" value="1"/>
</dbReference>
<sequence length="416" mass="45612">MTALDDRRYHGFGPRPDGTYALSGPRIDPANRPPEILALMPDVVAAAAEPFVGITTDGSPVPDLFAVQDEDFDPKPAVHAAENFLAALSAGQRKSARFDIDAKQWRLWTNAYPTWEPHGVYLDDVGQGQRDAALAVMEASLSAKGFSDARTAMRLNAALGELIGQYPGTLKEYAYFFALYGTPSVTSPWGWQLWGHHLVLHCFVLGSQLVLTPAFVGAEPVTADRGTYQGLRLFDAEREAGLALRRSFTRRQERRAVLHRSLLSAELPADLVNFVDGRHKGGAGRDNRVIPLEGLRAGNLSAGQQDLLLDLIGTYAGRAPAGPAAALMARIRAHLDETHVAWIGGDADGDAFYYKVHSPVLLIEYDCHQGVFLDNEEPEPFHVHTIVRTPNGGDYGHDLLRRHYAQHHHHSEGTKP</sequence>
<name>A0A6N7Z318_9PSEU</name>
<accession>A0A6N7Z318</accession>
<organism evidence="2 3">
    <name type="scientific">Amycolatopsis pithecellobii</name>
    <dbReference type="NCBI Taxonomy" id="664692"/>
    <lineage>
        <taxon>Bacteria</taxon>
        <taxon>Bacillati</taxon>
        <taxon>Actinomycetota</taxon>
        <taxon>Actinomycetes</taxon>
        <taxon>Pseudonocardiales</taxon>
        <taxon>Pseudonocardiaceae</taxon>
        <taxon>Amycolatopsis</taxon>
    </lineage>
</organism>
<evidence type="ECO:0000313" key="2">
    <source>
        <dbReference type="EMBL" id="MTD53216.1"/>
    </source>
</evidence>
<dbReference type="OrthoDB" id="581140at2"/>
<dbReference type="PANTHER" id="PTHR37489:SF1">
    <property type="entry name" value="DUF3500 DOMAIN-CONTAINING PROTEIN"/>
    <property type="match status" value="1"/>
</dbReference>
<keyword evidence="3" id="KW-1185">Reference proteome</keyword>
<gene>
    <name evidence="2" type="ORF">GKO32_04370</name>
</gene>